<dbReference type="InterPro" id="IPR009683">
    <property type="entry name" value="Extensin-like_C"/>
</dbReference>
<dbReference type="EMBL" id="JADBEO010000040">
    <property type="protein sequence ID" value="MDR4308086.1"/>
    <property type="molecule type" value="Genomic_DNA"/>
</dbReference>
<dbReference type="Proteomes" id="UP001181622">
    <property type="component" value="Unassembled WGS sequence"/>
</dbReference>
<evidence type="ECO:0000313" key="3">
    <source>
        <dbReference type="EMBL" id="MDR4308086.1"/>
    </source>
</evidence>
<name>A0ABU1DIZ6_9HYPH</name>
<feature type="domain" description="Extensin-like C-terminal" evidence="2">
    <location>
        <begin position="29"/>
        <end position="210"/>
    </location>
</feature>
<organism evidence="3 4">
    <name type="scientific">Chelatococcus sambhunathii</name>
    <dbReference type="NCBI Taxonomy" id="363953"/>
    <lineage>
        <taxon>Bacteria</taxon>
        <taxon>Pseudomonadati</taxon>
        <taxon>Pseudomonadota</taxon>
        <taxon>Alphaproteobacteria</taxon>
        <taxon>Hyphomicrobiales</taxon>
        <taxon>Chelatococcaceae</taxon>
        <taxon>Chelatococcus</taxon>
    </lineage>
</organism>
<feature type="region of interest" description="Disordered" evidence="1">
    <location>
        <begin position="262"/>
        <end position="299"/>
    </location>
</feature>
<evidence type="ECO:0000256" key="1">
    <source>
        <dbReference type="SAM" id="MobiDB-lite"/>
    </source>
</evidence>
<keyword evidence="4" id="KW-1185">Reference proteome</keyword>
<dbReference type="RefSeq" id="WP_309393549.1">
    <property type="nucleotide sequence ID" value="NZ_JADBEO010000040.1"/>
</dbReference>
<sequence>MGCLAATLSGCGFVQKPQREAWRGQVELACLKSRQIVPTSFTRPIKEIDGPGTCGLDHPFEVSAFSDGAVYVSPKARLGCPMAAAMNRWMDAVVQPAAAARFGVRVAEIKNMASYGCRTRNNQRGARMSEHSYGNGLDIGGFILTDGREVSVLNDWRRGSPEAQAFLREVHAGACGMFKTVLGPGADRFHENHLHLDLARHGRSGSAYCRPKPVQPEPAMVQAPSPGDSGGYGGPQGAYRPAAYPQPEGHGYGAQERGYVSQDRGYAAGRSSEDAYPTSEEGYPVEDGEEPALSYAPKQKLPDVFGSIVKEWPNPDEDYAGLEGDE</sequence>
<gene>
    <name evidence="3" type="ORF">IHQ68_15815</name>
</gene>
<accession>A0ABU1DIZ6</accession>
<dbReference type="Pfam" id="PF06904">
    <property type="entry name" value="Extensin-like_C"/>
    <property type="match status" value="1"/>
</dbReference>
<comment type="caution">
    <text evidence="3">The sequence shown here is derived from an EMBL/GenBank/DDBJ whole genome shotgun (WGS) entry which is preliminary data.</text>
</comment>
<reference evidence="3" key="1">
    <citation type="submission" date="2020-10" db="EMBL/GenBank/DDBJ databases">
        <authorList>
            <person name="Abbas A."/>
            <person name="Razzaq R."/>
            <person name="Waqas M."/>
            <person name="Abbas N."/>
            <person name="Nielsen T.K."/>
            <person name="Hansen L.H."/>
            <person name="Hussain S."/>
            <person name="Shahid M."/>
        </authorList>
    </citation>
    <scope>NUCLEOTIDE SEQUENCE</scope>
    <source>
        <strain evidence="3">S14</strain>
    </source>
</reference>
<proteinExistence type="predicted"/>
<evidence type="ECO:0000259" key="2">
    <source>
        <dbReference type="Pfam" id="PF06904"/>
    </source>
</evidence>
<protein>
    <submittedName>
        <fullName evidence="3">Extensin family protein</fullName>
    </submittedName>
</protein>
<feature type="region of interest" description="Disordered" evidence="1">
    <location>
        <begin position="214"/>
        <end position="237"/>
    </location>
</feature>
<evidence type="ECO:0000313" key="4">
    <source>
        <dbReference type="Proteomes" id="UP001181622"/>
    </source>
</evidence>